<organism evidence="2 3">
    <name type="scientific">Octadecabacter ascidiaceicola</name>
    <dbReference type="NCBI Taxonomy" id="1655543"/>
    <lineage>
        <taxon>Bacteria</taxon>
        <taxon>Pseudomonadati</taxon>
        <taxon>Pseudomonadota</taxon>
        <taxon>Alphaproteobacteria</taxon>
        <taxon>Rhodobacterales</taxon>
        <taxon>Roseobacteraceae</taxon>
        <taxon>Octadecabacter</taxon>
    </lineage>
</organism>
<accession>A0A238JQ61</accession>
<keyword evidence="1" id="KW-1133">Transmembrane helix</keyword>
<keyword evidence="1" id="KW-0472">Membrane</keyword>
<dbReference type="OrthoDB" id="5114731at2"/>
<keyword evidence="1" id="KW-0812">Transmembrane</keyword>
<dbReference type="RefSeq" id="WP_093995225.1">
    <property type="nucleotide sequence ID" value="NZ_FXYD01000001.1"/>
</dbReference>
<keyword evidence="3" id="KW-1185">Reference proteome</keyword>
<evidence type="ECO:0000313" key="2">
    <source>
        <dbReference type="EMBL" id="SMX32791.1"/>
    </source>
</evidence>
<proteinExistence type="predicted"/>
<evidence type="ECO:0000256" key="1">
    <source>
        <dbReference type="SAM" id="Phobius"/>
    </source>
</evidence>
<dbReference type="EMBL" id="FXYD01000001">
    <property type="protein sequence ID" value="SMX32791.1"/>
    <property type="molecule type" value="Genomic_DNA"/>
</dbReference>
<feature type="transmembrane region" description="Helical" evidence="1">
    <location>
        <begin position="131"/>
        <end position="149"/>
    </location>
</feature>
<feature type="transmembrane region" description="Helical" evidence="1">
    <location>
        <begin position="71"/>
        <end position="90"/>
    </location>
</feature>
<feature type="transmembrane region" description="Helical" evidence="1">
    <location>
        <begin position="37"/>
        <end position="59"/>
    </location>
</feature>
<feature type="transmembrane region" description="Helical" evidence="1">
    <location>
        <begin position="102"/>
        <end position="119"/>
    </location>
</feature>
<evidence type="ECO:0000313" key="3">
    <source>
        <dbReference type="Proteomes" id="UP000203464"/>
    </source>
</evidence>
<sequence>MTKPFNSNEAGAFYLATIALALASWQVSFNLGAYGEIFYADLMTLWIVSLAALFGALVVRRTKEGESYATWWGVILLATPTVLMTSALWQTTLPWLVDLLEWGALLSIPYVGFILLSVSAQEAMEIKDRRLLIWLLVGFVSLNAVSYLAGANNALFFACDDFVRAGDQAPMTCWRQLVN</sequence>
<feature type="transmembrane region" description="Helical" evidence="1">
    <location>
        <begin position="12"/>
        <end position="31"/>
    </location>
</feature>
<reference evidence="3" key="1">
    <citation type="submission" date="2017-05" db="EMBL/GenBank/DDBJ databases">
        <authorList>
            <person name="Rodrigo-Torres L."/>
            <person name="Arahal R. D."/>
            <person name="Lucena T."/>
        </authorList>
    </citation>
    <scope>NUCLEOTIDE SEQUENCE [LARGE SCALE GENOMIC DNA]</scope>
    <source>
        <strain evidence="3">CECT 8868</strain>
    </source>
</reference>
<name>A0A238JQ61_9RHOB</name>
<dbReference type="Proteomes" id="UP000203464">
    <property type="component" value="Unassembled WGS sequence"/>
</dbReference>
<gene>
    <name evidence="2" type="ORF">OCA8868_00818</name>
</gene>
<protein>
    <submittedName>
        <fullName evidence="2">Uncharacterized protein</fullName>
    </submittedName>
</protein>
<dbReference type="AlphaFoldDB" id="A0A238JQ61"/>